<accession>A0A8K0CVJ8</accession>
<protein>
    <submittedName>
        <fullName evidence="1">Uncharacterized protein</fullName>
    </submittedName>
</protein>
<dbReference type="AlphaFoldDB" id="A0A8K0CVJ8"/>
<name>A0A8K0CVJ8_IGNLU</name>
<proteinExistence type="predicted"/>
<evidence type="ECO:0000313" key="2">
    <source>
        <dbReference type="Proteomes" id="UP000801492"/>
    </source>
</evidence>
<keyword evidence="2" id="KW-1185">Reference proteome</keyword>
<reference evidence="1" key="1">
    <citation type="submission" date="2019-08" db="EMBL/GenBank/DDBJ databases">
        <title>The genome of the North American firefly Photinus pyralis.</title>
        <authorList>
            <consortium name="Photinus pyralis genome working group"/>
            <person name="Fallon T.R."/>
            <person name="Sander Lower S.E."/>
            <person name="Weng J.-K."/>
        </authorList>
    </citation>
    <scope>NUCLEOTIDE SEQUENCE</scope>
    <source>
        <strain evidence="1">TRF0915ILg1</strain>
        <tissue evidence="1">Whole body</tissue>
    </source>
</reference>
<organism evidence="1 2">
    <name type="scientific">Ignelater luminosus</name>
    <name type="common">Cucubano</name>
    <name type="synonym">Pyrophorus luminosus</name>
    <dbReference type="NCBI Taxonomy" id="2038154"/>
    <lineage>
        <taxon>Eukaryota</taxon>
        <taxon>Metazoa</taxon>
        <taxon>Ecdysozoa</taxon>
        <taxon>Arthropoda</taxon>
        <taxon>Hexapoda</taxon>
        <taxon>Insecta</taxon>
        <taxon>Pterygota</taxon>
        <taxon>Neoptera</taxon>
        <taxon>Endopterygota</taxon>
        <taxon>Coleoptera</taxon>
        <taxon>Polyphaga</taxon>
        <taxon>Elateriformia</taxon>
        <taxon>Elateroidea</taxon>
        <taxon>Elateridae</taxon>
        <taxon>Agrypninae</taxon>
        <taxon>Pyrophorini</taxon>
        <taxon>Ignelater</taxon>
    </lineage>
</organism>
<gene>
    <name evidence="1" type="ORF">ILUMI_11717</name>
</gene>
<sequence>MQNIVYENEQVQNHFKTVHPLPYVKANETLNLTLINHGMRHSWKKKSIGFADVLLKALGNCNPNGTDIFKYNLTIKTINKQQYLSGDMKLQGSFNNSLKVNASVEILAGKNYVYLFTIRENKACDALHKYLGEFVYAIERAMGLIPRTCPIPKDTAMQQITKDIAGGPIWFSVDETSDAVENYVANFIVRQLSKSNST</sequence>
<comment type="caution">
    <text evidence="1">The sequence shown here is derived from an EMBL/GenBank/DDBJ whole genome shotgun (WGS) entry which is preliminary data.</text>
</comment>
<dbReference type="EMBL" id="VTPC01006963">
    <property type="protein sequence ID" value="KAF2894455.1"/>
    <property type="molecule type" value="Genomic_DNA"/>
</dbReference>
<dbReference type="OrthoDB" id="6814999at2759"/>
<dbReference type="Proteomes" id="UP000801492">
    <property type="component" value="Unassembled WGS sequence"/>
</dbReference>
<evidence type="ECO:0000313" key="1">
    <source>
        <dbReference type="EMBL" id="KAF2894455.1"/>
    </source>
</evidence>